<accession>A0A080VJK7</accession>
<dbReference type="Proteomes" id="UP000045039">
    <property type="component" value="Unassembled WGS sequence"/>
</dbReference>
<evidence type="ECO:0000313" key="5">
    <source>
        <dbReference type="EMBL" id="OTI54956.1"/>
    </source>
</evidence>
<dbReference type="OMA" id="NFCHELS"/>
<dbReference type="SMR" id="A0A080VJK7"/>
<dbReference type="Gene3D" id="3.30.160.880">
    <property type="entry name" value="Cell division protein ZapA protomer, N-terminal domain"/>
    <property type="match status" value="1"/>
</dbReference>
<proteinExistence type="inferred from homology"/>
<name>A0A080VJK7_PSEAI</name>
<keyword evidence="4" id="KW-0131">Cell cycle</keyword>
<evidence type="ECO:0000313" key="4">
    <source>
        <dbReference type="EMBL" id="MZZ15540.1"/>
    </source>
</evidence>
<dbReference type="Proteomes" id="UP000644192">
    <property type="component" value="Unassembled WGS sequence"/>
</dbReference>
<dbReference type="eggNOG" id="COG3027">
    <property type="taxonomic scope" value="Bacteria"/>
</dbReference>
<reference evidence="6 9" key="4">
    <citation type="submission" date="2018-07" db="EMBL/GenBank/DDBJ databases">
        <title>Mechanisms of high-level aminoglycoside resistance among Gram-negative pathogens in Brazil.</title>
        <authorList>
            <person name="Ballaben A.S."/>
            <person name="Darini A.L.C."/>
            <person name="Doi Y."/>
        </authorList>
    </citation>
    <scope>NUCLEOTIDE SEQUENCE [LARGE SCALE GENOMIC DNA]</scope>
    <source>
        <strain evidence="6 9">B2-305</strain>
    </source>
</reference>
<dbReference type="InterPro" id="IPR007838">
    <property type="entry name" value="Cell_div_ZapA-like"/>
</dbReference>
<evidence type="ECO:0000313" key="3">
    <source>
        <dbReference type="EMBL" id="CRP53035.1"/>
    </source>
</evidence>
<reference evidence="7" key="1">
    <citation type="submission" date="2015-06" db="EMBL/GenBank/DDBJ databases">
        <authorList>
            <person name="Radhakrishnan Rajesh"/>
            <person name="Underwood Anthony"/>
            <person name="Al-Shahib Ali"/>
        </authorList>
    </citation>
    <scope>NUCLEOTIDE SEQUENCE [LARGE SCALE GENOMIC DNA]</scope>
    <source>
        <strain evidence="7">P19_London_7_VIM_2_05_10</strain>
    </source>
</reference>
<comment type="caution">
    <text evidence="4">The sequence shown here is derived from an EMBL/GenBank/DDBJ whole genome shotgun (WGS) entry which is preliminary data.</text>
</comment>
<keyword evidence="4" id="KW-0132">Cell division</keyword>
<evidence type="ECO:0000313" key="7">
    <source>
        <dbReference type="Proteomes" id="UP000045039"/>
    </source>
</evidence>
<dbReference type="InterPro" id="IPR042233">
    <property type="entry name" value="Cell_div_ZapA_N"/>
</dbReference>
<gene>
    <name evidence="4" type="primary">zapA</name>
    <name evidence="5" type="ORF">CAZ10_35525</name>
    <name evidence="6" type="ORF">DT376_00720</name>
    <name evidence="4" type="ORF">GUL26_25090</name>
    <name evidence="3" type="ORF">PAERUG_P19_London_7_VIM_2_05_10_04748</name>
</gene>
<dbReference type="AlphaFoldDB" id="A0A080VJK7"/>
<evidence type="ECO:0000256" key="2">
    <source>
        <dbReference type="ARBA" id="ARBA00023054"/>
    </source>
</evidence>
<sequence length="96" mass="10292">MSRDGVQVLSILGRDYSIRVPAGEERALADAAALLQAEVDANKRKFPYVTSNELVVLSALNLCARQLGANDGESPRLRAVEQRLEALVERIAGASG</sequence>
<evidence type="ECO:0000313" key="10">
    <source>
        <dbReference type="Proteomes" id="UP000644192"/>
    </source>
</evidence>
<comment type="similarity">
    <text evidence="1">Belongs to the ZapA family. Type 1 subfamily.</text>
</comment>
<evidence type="ECO:0000313" key="6">
    <source>
        <dbReference type="EMBL" id="RCI76744.1"/>
    </source>
</evidence>
<dbReference type="EMBL" id="QORE01000007">
    <property type="protein sequence ID" value="RCI76744.1"/>
    <property type="molecule type" value="Genomic_DNA"/>
</dbReference>
<dbReference type="SUPFAM" id="SSF102829">
    <property type="entry name" value="Cell division protein ZapA-like"/>
    <property type="match status" value="1"/>
</dbReference>
<reference evidence="5 8" key="3">
    <citation type="submission" date="2017-05" db="EMBL/GenBank/DDBJ databases">
        <authorList>
            <person name="Song R."/>
            <person name="Chenine A.L."/>
            <person name="Ruprecht R.M."/>
        </authorList>
    </citation>
    <scope>NUCLEOTIDE SEQUENCE [LARGE SCALE GENOMIC DNA]</scope>
    <source>
        <strain evidence="5 8">S567_C10_BS</strain>
    </source>
</reference>
<dbReference type="InterPro" id="IPR036192">
    <property type="entry name" value="Cell_div_ZapA-like_sf"/>
</dbReference>
<organism evidence="4 10">
    <name type="scientific">Pseudomonas aeruginosa</name>
    <dbReference type="NCBI Taxonomy" id="287"/>
    <lineage>
        <taxon>Bacteria</taxon>
        <taxon>Pseudomonadati</taxon>
        <taxon>Pseudomonadota</taxon>
        <taxon>Gammaproteobacteria</taxon>
        <taxon>Pseudomonadales</taxon>
        <taxon>Pseudomonadaceae</taxon>
        <taxon>Pseudomonas</taxon>
    </lineage>
</organism>
<dbReference type="Proteomes" id="UP000253594">
    <property type="component" value="Unassembled WGS sequence"/>
</dbReference>
<evidence type="ECO:0000256" key="1">
    <source>
        <dbReference type="ARBA" id="ARBA00010074"/>
    </source>
</evidence>
<dbReference type="EMBL" id="NFFZ01000035">
    <property type="protein sequence ID" value="OTI54956.1"/>
    <property type="molecule type" value="Genomic_DNA"/>
</dbReference>
<keyword evidence="2" id="KW-0175">Coiled coil</keyword>
<dbReference type="EMBL" id="WXZT01000019">
    <property type="protein sequence ID" value="MZZ15540.1"/>
    <property type="molecule type" value="Genomic_DNA"/>
</dbReference>
<reference evidence="4" key="5">
    <citation type="submission" date="2020-01" db="EMBL/GenBank/DDBJ databases">
        <title>Bacteria Cultured from War Wounds Associated with the Conflict in Eastern Ukraine.</title>
        <authorList>
            <person name="Snesrud E."/>
            <person name="Galac M.R."/>
            <person name="Mc Gann P."/>
            <person name="Valentine K."/>
            <person name="Viacheslav K."/>
        </authorList>
    </citation>
    <scope>NUCLEOTIDE SEQUENCE</scope>
    <source>
        <strain evidence="4">VNMU148</strain>
    </source>
</reference>
<reference evidence="3" key="2">
    <citation type="submission" date="2015-06" db="EMBL/GenBank/DDBJ databases">
        <authorList>
            <person name="Radhakrishnan R."/>
            <person name="Underwood A."/>
            <person name="Al-Shahib A."/>
        </authorList>
    </citation>
    <scope>NUCLEOTIDE SEQUENCE</scope>
    <source>
        <strain evidence="3">P19_London_7_VIM_2_05_10</strain>
    </source>
</reference>
<accession>A0A1S1BT81</accession>
<protein>
    <submittedName>
        <fullName evidence="4">Cell division protein ZapA</fullName>
    </submittedName>
</protein>
<dbReference type="Pfam" id="PF05164">
    <property type="entry name" value="ZapA"/>
    <property type="match status" value="1"/>
</dbReference>
<evidence type="ECO:0000313" key="8">
    <source>
        <dbReference type="Proteomes" id="UP000194857"/>
    </source>
</evidence>
<dbReference type="GO" id="GO:0051301">
    <property type="term" value="P:cell division"/>
    <property type="evidence" value="ECO:0007669"/>
    <property type="project" value="UniProtKB-KW"/>
</dbReference>
<dbReference type="Proteomes" id="UP000194857">
    <property type="component" value="Unassembled WGS sequence"/>
</dbReference>
<evidence type="ECO:0000313" key="9">
    <source>
        <dbReference type="Proteomes" id="UP000253594"/>
    </source>
</evidence>
<dbReference type="RefSeq" id="WP_003105708.1">
    <property type="nucleotide sequence ID" value="NZ_AP014839.1"/>
</dbReference>
<dbReference type="EMBL" id="CVVU01000226">
    <property type="protein sequence ID" value="CRP53035.1"/>
    <property type="molecule type" value="Genomic_DNA"/>
</dbReference>